<reference evidence="1" key="2">
    <citation type="submission" date="2020-05" db="UniProtKB">
        <authorList>
            <consortium name="EnsemblMetazoa"/>
        </authorList>
    </citation>
    <scope>IDENTIFICATION</scope>
    <source>
        <strain evidence="1">Epiroticus2</strain>
    </source>
</reference>
<dbReference type="EnsemblMetazoa" id="AEPI011550-RA">
    <property type="protein sequence ID" value="AEPI011550-PA"/>
    <property type="gene ID" value="AEPI011550"/>
</dbReference>
<accession>A0A182PX63</accession>
<protein>
    <recommendedName>
        <fullName evidence="3">Transposase domain-containing protein</fullName>
    </recommendedName>
</protein>
<dbReference type="PANTHER" id="PTHR33053">
    <property type="entry name" value="PROTEIN, PUTATIVE-RELATED"/>
    <property type="match status" value="1"/>
</dbReference>
<sequence>DADNIDGNDFCADYHGECSTLVENEEAEFLEDDEGWEIVSEASVLNEDSEEDDFTDVEYLEAEESETSNDSELVKSLRIWFIKNKIARNAANDLLSILRTEASCTLPKDVRTLLKAPVRVGEQIVAVTGGGHMWYHGIESSLVYYFRRVAPDVQSFELNLSVDGIPLYNRSSMQMWPILMQLHGIPNVPVMVVAIYSGYSKPGDADCFLRPLVTELNKLYEKEACYFNGVHGCLKCKCLGIILNKPRKVVFEDTCAANRTDEEFRKEPFSDKGHRKGPTPLTDIICFNMIHGVPIGDKLHLIDLGVMKKLLS</sequence>
<dbReference type="STRING" id="199890.A0A182PX63"/>
<name>A0A182PX63_9DIPT</name>
<reference evidence="2" key="1">
    <citation type="submission" date="2013-03" db="EMBL/GenBank/DDBJ databases">
        <title>The Genome Sequence of Anopheles epiroticus epiroticus2.</title>
        <authorList>
            <consortium name="The Broad Institute Genomics Platform"/>
            <person name="Neafsey D.E."/>
            <person name="Howell P."/>
            <person name="Walker B."/>
            <person name="Young S.K."/>
            <person name="Zeng Q."/>
            <person name="Gargeya S."/>
            <person name="Fitzgerald M."/>
            <person name="Haas B."/>
            <person name="Abouelleil A."/>
            <person name="Allen A.W."/>
            <person name="Alvarado L."/>
            <person name="Arachchi H.M."/>
            <person name="Berlin A.M."/>
            <person name="Chapman S.B."/>
            <person name="Gainer-Dewar J."/>
            <person name="Goldberg J."/>
            <person name="Griggs A."/>
            <person name="Gujja S."/>
            <person name="Hansen M."/>
            <person name="Howarth C."/>
            <person name="Imamovic A."/>
            <person name="Ireland A."/>
            <person name="Larimer J."/>
            <person name="McCowan C."/>
            <person name="Murphy C."/>
            <person name="Pearson M."/>
            <person name="Poon T.W."/>
            <person name="Priest M."/>
            <person name="Roberts A."/>
            <person name="Saif S."/>
            <person name="Shea T."/>
            <person name="Sisk P."/>
            <person name="Sykes S."/>
            <person name="Wortman J."/>
            <person name="Nusbaum C."/>
            <person name="Birren B."/>
        </authorList>
    </citation>
    <scope>NUCLEOTIDE SEQUENCE [LARGE SCALE GENOMIC DNA]</scope>
    <source>
        <strain evidence="2">Epiroticus2</strain>
    </source>
</reference>
<evidence type="ECO:0008006" key="3">
    <source>
        <dbReference type="Google" id="ProtNLM"/>
    </source>
</evidence>
<keyword evidence="2" id="KW-1185">Reference proteome</keyword>
<dbReference type="Proteomes" id="UP000075885">
    <property type="component" value="Unassembled WGS sequence"/>
</dbReference>
<dbReference type="VEuPathDB" id="VectorBase:AEPI011550"/>
<proteinExistence type="predicted"/>
<evidence type="ECO:0000313" key="1">
    <source>
        <dbReference type="EnsemblMetazoa" id="AEPI011550-PA"/>
    </source>
</evidence>
<organism evidence="1 2">
    <name type="scientific">Anopheles epiroticus</name>
    <dbReference type="NCBI Taxonomy" id="199890"/>
    <lineage>
        <taxon>Eukaryota</taxon>
        <taxon>Metazoa</taxon>
        <taxon>Ecdysozoa</taxon>
        <taxon>Arthropoda</taxon>
        <taxon>Hexapoda</taxon>
        <taxon>Insecta</taxon>
        <taxon>Pterygota</taxon>
        <taxon>Neoptera</taxon>
        <taxon>Endopterygota</taxon>
        <taxon>Diptera</taxon>
        <taxon>Nematocera</taxon>
        <taxon>Culicoidea</taxon>
        <taxon>Culicidae</taxon>
        <taxon>Anophelinae</taxon>
        <taxon>Anopheles</taxon>
    </lineage>
</organism>
<evidence type="ECO:0000313" key="2">
    <source>
        <dbReference type="Proteomes" id="UP000075885"/>
    </source>
</evidence>
<dbReference type="PANTHER" id="PTHR33053:SF9">
    <property type="entry name" value="AGAP000105-PA"/>
    <property type="match status" value="1"/>
</dbReference>
<dbReference type="AlphaFoldDB" id="A0A182PX63"/>